<evidence type="ECO:0000256" key="3">
    <source>
        <dbReference type="RuleBase" id="RU000383"/>
    </source>
</evidence>
<dbReference type="Pfam" id="PF16558">
    <property type="entry name" value="AZUL"/>
    <property type="match status" value="1"/>
</dbReference>
<dbReference type="InterPro" id="IPR056012">
    <property type="entry name" value="DUF7590"/>
</dbReference>
<proteinExistence type="inferred from homology"/>
<dbReference type="InterPro" id="IPR006671">
    <property type="entry name" value="Cyclin_N"/>
</dbReference>
<comment type="similarity">
    <text evidence="1">Belongs to the UFD1 family.</text>
</comment>
<comment type="similarity">
    <text evidence="3">Belongs to the cyclin family.</text>
</comment>
<dbReference type="GO" id="GO:0036503">
    <property type="term" value="P:ERAD pathway"/>
    <property type="evidence" value="ECO:0007669"/>
    <property type="project" value="TreeGrafter"/>
</dbReference>
<feature type="region of interest" description="Disordered" evidence="4">
    <location>
        <begin position="1"/>
        <end position="25"/>
    </location>
</feature>
<sequence>MPPPSNIQHLPATHPATRQRPKSPERVLAEAEAQWLFNEEELANTPSIQDGLSLTEERSLRAKGVNFIVQCGIMLKLPQLTLSTAAVFFQRFLMRGSLKRPRGDVPKLHHYTAAATCLFLATKVEESCRKMKEMVLAFCRTAQKNPNLVIDEQSKDFWRWRDSVMNEEDVLLEALCFDLTVESPHRALFEMLKTYGVEHNKRLRNAAWGFVTDSNNTQLCLLCNSRTIAVAALYAACRYVDVSIPDDKAGRPWWERQHVSLKDVRQAVEYMLANYDSTANKINGITASGGSEGNGSVYAALATPRAEGAEGWDSTRVRSASPFVPPVGSERRLSNTSSVGTKRGRDERDVGTNGDGEAGQENGDSKRSRRRSPREVEAAMEANGVGTIQGEEKARVENENAKAEGEVPGVGNGESRKPDAALAPDPEGSEEGTTPLLGQPGFIHFVTSRITSSPLPFPPTGSHIVFRTTSMDDDISPPASPVLESRPQPQPSLTWSTQLALTPTTLTPPLPGDKILLPPSALEALLSAASNLSADIVRRDLPAFDPYNSSSYSTYRAAEAQFQDQKQTLPYPLTFRLVNPGNGRVVYAGIREFSAEDGQVGLSSFLRGALGVEDDNAEKVVVDGEEKEERGPMITIHAKQLPKGTFVKLRPLEPGYDPDDWKALLEQHLRQNYTTLTNGEVLVVPGGRASNGKKEEFRFLIDGFKPEGADAVCVVDTDLEVDIEALNEDQARETMKRIAAKMTKMPGSKEGSSAGGEMDLFKAQEGQILPGEYVDYQLPSWNRTQSLEIELQAEDGVEDVNLLISPFSPTQQSKPRIDGYVFAELEGRPTKRIRLEPSNVELETAEALNIAVYGFAPEETQTNGHAANGTTHVPRHFTLRARHPDPKEPSLVTPQTSDIPPNEGDVRCKNCTQWVPSRTLMLHENFCLRNNLLCPKGCGQVFQKRSPEFTSHWHCPHDSSYGNTPTSHLQHDTFFHPSSVLRCPDCSTSETFSTLPTLAHHRTSTCPSKSILCRFCHLVVPQEGDPDVPNAEALLSGMTPHELADGARTTECHLCNKIVRLRDMDIHLKNHDLDRYSRPPPIVCRNVNCGRTLDTCSHSGDTRAGTKMGQGPGNDVGLCSVCFGPLYVSMYDPENKALKRRVERRYLQQLGTGCGKAWCSNEFCKTGRERKGMGAAVSTKDAIPMVKPFLDGLLQPAGQGQVGLHFCVDEQSQKRRGMAELLAAEDGGPMGKGGFSLEWCVGALEAEKGDLGEARGWLRNWAVERGEGRRG</sequence>
<dbReference type="InterPro" id="IPR042299">
    <property type="entry name" value="Ufd1-like_Nn"/>
</dbReference>
<keyword evidence="3" id="KW-0195">Cyclin</keyword>
<dbReference type="InterPro" id="IPR032353">
    <property type="entry name" value="AZUL"/>
</dbReference>
<feature type="domain" description="Cyclin-like" evidence="5">
    <location>
        <begin position="66"/>
        <end position="173"/>
    </location>
</feature>
<keyword evidence="2" id="KW-0833">Ubl conjugation pathway</keyword>
<feature type="region of interest" description="Disordered" evidence="4">
    <location>
        <begin position="308"/>
        <end position="437"/>
    </location>
</feature>
<dbReference type="PANTHER" id="PTHR12555">
    <property type="entry name" value="UBIQUITIN FUSION DEGRADATON PROTEIN 1"/>
    <property type="match status" value="1"/>
</dbReference>
<dbReference type="InterPro" id="IPR004854">
    <property type="entry name" value="Ufd1-like"/>
</dbReference>
<dbReference type="FunFam" id="1.10.472.10:FF:000072">
    <property type="entry name" value="Cyclin Pch1"/>
    <property type="match status" value="1"/>
</dbReference>
<evidence type="ECO:0000259" key="5">
    <source>
        <dbReference type="SMART" id="SM00385"/>
    </source>
</evidence>
<evidence type="ECO:0000256" key="2">
    <source>
        <dbReference type="ARBA" id="ARBA00022786"/>
    </source>
</evidence>
<evidence type="ECO:0000256" key="1">
    <source>
        <dbReference type="ARBA" id="ARBA00006043"/>
    </source>
</evidence>
<organism evidence="6 7">
    <name type="scientific">Zymoseptoria tritici ST99CH_1E4</name>
    <dbReference type="NCBI Taxonomy" id="1276532"/>
    <lineage>
        <taxon>Eukaryota</taxon>
        <taxon>Fungi</taxon>
        <taxon>Dikarya</taxon>
        <taxon>Ascomycota</taxon>
        <taxon>Pezizomycotina</taxon>
        <taxon>Dothideomycetes</taxon>
        <taxon>Dothideomycetidae</taxon>
        <taxon>Mycosphaerellales</taxon>
        <taxon>Mycosphaerellaceae</taxon>
        <taxon>Zymoseptoria</taxon>
    </lineage>
</organism>
<dbReference type="Proteomes" id="UP000245764">
    <property type="component" value="Chromosome 2"/>
</dbReference>
<dbReference type="Pfam" id="PF00134">
    <property type="entry name" value="Cyclin_N"/>
    <property type="match status" value="1"/>
</dbReference>
<dbReference type="InterPro" id="IPR036915">
    <property type="entry name" value="Cyclin-like_sf"/>
</dbReference>
<dbReference type="PANTHER" id="PTHR12555:SF15">
    <property type="entry name" value="FUSION DEGRADATION PROTEIN (UFD1), PUTATIVE (AFU_ORTHOLOGUE AFUA_4G04640)-RELATED"/>
    <property type="match status" value="1"/>
</dbReference>
<feature type="domain" description="Cyclin-like" evidence="5">
    <location>
        <begin position="186"/>
        <end position="273"/>
    </location>
</feature>
<dbReference type="Gene3D" id="3.10.330.10">
    <property type="match status" value="1"/>
</dbReference>
<dbReference type="SUPFAM" id="SSF47954">
    <property type="entry name" value="Cyclin-like"/>
    <property type="match status" value="2"/>
</dbReference>
<accession>A0A2H1FW95</accession>
<reference evidence="7" key="1">
    <citation type="submission" date="2017-05" db="EMBL/GenBank/DDBJ databases">
        <authorList>
            <person name="Song R."/>
            <person name="Chenine A.L."/>
            <person name="Ruprecht R.M."/>
        </authorList>
    </citation>
    <scope>NUCLEOTIDE SEQUENCE [LARGE SCALE GENOMIC DNA]</scope>
</reference>
<evidence type="ECO:0000313" key="7">
    <source>
        <dbReference type="Proteomes" id="UP000245764"/>
    </source>
</evidence>
<dbReference type="GO" id="GO:0006511">
    <property type="term" value="P:ubiquitin-dependent protein catabolic process"/>
    <property type="evidence" value="ECO:0007669"/>
    <property type="project" value="InterPro"/>
</dbReference>
<evidence type="ECO:0000313" key="6">
    <source>
        <dbReference type="EMBL" id="SMR45603.1"/>
    </source>
</evidence>
<evidence type="ECO:0000256" key="4">
    <source>
        <dbReference type="SAM" id="MobiDB-lite"/>
    </source>
</evidence>
<dbReference type="Pfam" id="PF23580">
    <property type="entry name" value="Znf_XAF1_N"/>
    <property type="match status" value="1"/>
</dbReference>
<dbReference type="Gene3D" id="6.10.130.10">
    <property type="entry name" value="Ubiquitin-protein ligase E3A, N-terminal zinc-binding domain (AZUL)"/>
    <property type="match status" value="1"/>
</dbReference>
<dbReference type="GO" id="GO:0034098">
    <property type="term" value="C:VCP-NPL4-UFD1 AAA ATPase complex"/>
    <property type="evidence" value="ECO:0007669"/>
    <property type="project" value="TreeGrafter"/>
</dbReference>
<dbReference type="AlphaFoldDB" id="A0A2H1FW95"/>
<dbReference type="CDD" id="cd20545">
    <property type="entry name" value="CYCLIN_SpCG1C-like_rpt1"/>
    <property type="match status" value="1"/>
</dbReference>
<name>A0A2H1FW95_ZYMTR</name>
<dbReference type="Pfam" id="PF24503">
    <property type="entry name" value="DUF7590"/>
    <property type="match status" value="1"/>
</dbReference>
<dbReference type="Pfam" id="PF24842">
    <property type="entry name" value="UFD1_N2"/>
    <property type="match status" value="1"/>
</dbReference>
<dbReference type="CDD" id="cd20546">
    <property type="entry name" value="CYCLIN_SpCG1C_ScCTK2-like_rpt2"/>
    <property type="match status" value="1"/>
</dbReference>
<dbReference type="Gene3D" id="1.10.472.10">
    <property type="entry name" value="Cyclin-like"/>
    <property type="match status" value="2"/>
</dbReference>
<dbReference type="InterPro" id="IPR055418">
    <property type="entry name" value="UFD1_N2"/>
</dbReference>
<dbReference type="GO" id="GO:0031593">
    <property type="term" value="F:polyubiquitin modification-dependent protein binding"/>
    <property type="evidence" value="ECO:0007669"/>
    <property type="project" value="TreeGrafter"/>
</dbReference>
<protein>
    <recommendedName>
        <fullName evidence="5">Cyclin-like domain-containing protein</fullName>
    </recommendedName>
</protein>
<dbReference type="InterPro" id="IPR042556">
    <property type="entry name" value="AZUL_sf"/>
</dbReference>
<dbReference type="EMBL" id="LT854254">
    <property type="protein sequence ID" value="SMR45603.1"/>
    <property type="molecule type" value="Genomic_DNA"/>
</dbReference>
<dbReference type="InterPro" id="IPR055417">
    <property type="entry name" value="UFD1_N1"/>
</dbReference>
<feature type="compositionally biased region" description="Basic and acidic residues" evidence="4">
    <location>
        <begin position="390"/>
        <end position="405"/>
    </location>
</feature>
<dbReference type="SMART" id="SM00385">
    <property type="entry name" value="CYCLIN"/>
    <property type="match status" value="2"/>
</dbReference>
<dbReference type="Gene3D" id="2.40.40.50">
    <property type="entry name" value="Ubiquitin fusion degradation protein UFD1, N-terminal domain"/>
    <property type="match status" value="1"/>
</dbReference>
<dbReference type="InterPro" id="IPR013763">
    <property type="entry name" value="Cyclin-like_dom"/>
</dbReference>
<gene>
    <name evidence="6" type="ORF">ZT1E4_G2221</name>
</gene>
<dbReference type="Pfam" id="PF03152">
    <property type="entry name" value="UFD1_N1"/>
    <property type="match status" value="1"/>
</dbReference>